<proteinExistence type="predicted"/>
<keyword evidence="2" id="KW-1185">Reference proteome</keyword>
<dbReference type="EMBL" id="VSKK01000001">
    <property type="protein sequence ID" value="TYB78798.1"/>
    <property type="molecule type" value="Genomic_DNA"/>
</dbReference>
<evidence type="ECO:0000313" key="1">
    <source>
        <dbReference type="EMBL" id="TYB78798.1"/>
    </source>
</evidence>
<organism evidence="1 2">
    <name type="scientific">Bizionia myxarmorum</name>
    <dbReference type="NCBI Taxonomy" id="291186"/>
    <lineage>
        <taxon>Bacteria</taxon>
        <taxon>Pseudomonadati</taxon>
        <taxon>Bacteroidota</taxon>
        <taxon>Flavobacteriia</taxon>
        <taxon>Flavobacteriales</taxon>
        <taxon>Flavobacteriaceae</taxon>
        <taxon>Bizionia</taxon>
    </lineage>
</organism>
<dbReference type="AlphaFoldDB" id="A0A5D0RDM7"/>
<comment type="caution">
    <text evidence="1">The sequence shown here is derived from an EMBL/GenBank/DDBJ whole genome shotgun (WGS) entry which is preliminary data.</text>
</comment>
<gene>
    <name evidence="1" type="ORF">ES674_03195</name>
</gene>
<dbReference type="RefSeq" id="WP_148402535.1">
    <property type="nucleotide sequence ID" value="NZ_VSKK01000001.1"/>
</dbReference>
<dbReference type="PROSITE" id="PS51257">
    <property type="entry name" value="PROKAR_LIPOPROTEIN"/>
    <property type="match status" value="1"/>
</dbReference>
<name>A0A5D0RDM7_9FLAO</name>
<dbReference type="Proteomes" id="UP000323720">
    <property type="component" value="Unassembled WGS sequence"/>
</dbReference>
<protein>
    <recommendedName>
        <fullName evidence="3">Lipoprotein</fullName>
    </recommendedName>
</protein>
<reference evidence="1 2" key="1">
    <citation type="submission" date="2019-08" db="EMBL/GenBank/DDBJ databases">
        <title>Genomes of Antarctic Bizionia species.</title>
        <authorList>
            <person name="Bowman J.P."/>
        </authorList>
    </citation>
    <scope>NUCLEOTIDE SEQUENCE [LARGE SCALE GENOMIC DNA]</scope>
    <source>
        <strain evidence="1 2">ADA-4</strain>
    </source>
</reference>
<sequence length="176" mass="20825">MHKRQYIKISNFLLIFFIVVFSCNAQESSLEKNLLKTYLTEYKKENKIDTIFLDSNNSNKELVERTERISLRDSSKIDDSILKLLTSQKEISNFRSQISIGDWSHNLKLPKVVLCDSVYIDRLHVSKPIYTINKKYALIYNYKINKSNVVFYLPIDVYSFKNDNWEKVFTIKDNGF</sequence>
<accession>A0A5D0RDM7</accession>
<dbReference type="OrthoDB" id="9991791at2"/>
<evidence type="ECO:0008006" key="3">
    <source>
        <dbReference type="Google" id="ProtNLM"/>
    </source>
</evidence>
<evidence type="ECO:0000313" key="2">
    <source>
        <dbReference type="Proteomes" id="UP000323720"/>
    </source>
</evidence>